<feature type="compositionally biased region" description="Polar residues" evidence="1">
    <location>
        <begin position="65"/>
        <end position="79"/>
    </location>
</feature>
<evidence type="ECO:0000256" key="2">
    <source>
        <dbReference type="SAM" id="Phobius"/>
    </source>
</evidence>
<evidence type="ECO:0000313" key="3">
    <source>
        <dbReference type="EMBL" id="GKT50594.1"/>
    </source>
</evidence>
<dbReference type="RefSeq" id="XP_049132944.1">
    <property type="nucleotide sequence ID" value="XM_049276987.1"/>
</dbReference>
<feature type="transmembrane region" description="Helical" evidence="2">
    <location>
        <begin position="28"/>
        <end position="56"/>
    </location>
</feature>
<keyword evidence="2" id="KW-1133">Transmembrane helix</keyword>
<sequence length="160" mass="17638">MRLSGTAVEAVVRRASINHLPEPLAGKVVSVIVAMLSACLLASLFIFFSALVINWITSPGQESTLRTLTRPSRGISTLNPDEAASVPLDPDGNSTGTTRKIWEQRRTKTPTTIGLGSADDQDDDSEQNRHLGREARDDAYERDTMHFDTRNEDADYSRHV</sequence>
<dbReference type="EMBL" id="BQXU01000039">
    <property type="protein sequence ID" value="GKT50594.1"/>
    <property type="molecule type" value="Genomic_DNA"/>
</dbReference>
<proteinExistence type="predicted"/>
<keyword evidence="2" id="KW-0812">Transmembrane</keyword>
<dbReference type="AlphaFoldDB" id="A0AA37UJZ3"/>
<organism evidence="3 4">
    <name type="scientific">Colletotrichum spaethianum</name>
    <dbReference type="NCBI Taxonomy" id="700344"/>
    <lineage>
        <taxon>Eukaryota</taxon>
        <taxon>Fungi</taxon>
        <taxon>Dikarya</taxon>
        <taxon>Ascomycota</taxon>
        <taxon>Pezizomycotina</taxon>
        <taxon>Sordariomycetes</taxon>
        <taxon>Hypocreomycetidae</taxon>
        <taxon>Glomerellales</taxon>
        <taxon>Glomerellaceae</taxon>
        <taxon>Colletotrichum</taxon>
        <taxon>Colletotrichum spaethianum species complex</taxon>
    </lineage>
</organism>
<feature type="region of interest" description="Disordered" evidence="1">
    <location>
        <begin position="65"/>
        <end position="160"/>
    </location>
</feature>
<evidence type="ECO:0000313" key="4">
    <source>
        <dbReference type="Proteomes" id="UP001055115"/>
    </source>
</evidence>
<feature type="compositionally biased region" description="Basic and acidic residues" evidence="1">
    <location>
        <begin position="126"/>
        <end position="160"/>
    </location>
</feature>
<reference evidence="3 4" key="1">
    <citation type="submission" date="2022-03" db="EMBL/GenBank/DDBJ databases">
        <title>Genome data of Colletotrichum spp.</title>
        <authorList>
            <person name="Utami Y.D."/>
            <person name="Hiruma K."/>
        </authorList>
    </citation>
    <scope>NUCLEOTIDE SEQUENCE [LARGE SCALE GENOMIC DNA]</scope>
    <source>
        <strain evidence="3 4">MAFF 239500</strain>
    </source>
</reference>
<gene>
    <name evidence="3" type="ORF">ColSpa_10775</name>
</gene>
<dbReference type="Proteomes" id="UP001055115">
    <property type="component" value="Unassembled WGS sequence"/>
</dbReference>
<keyword evidence="4" id="KW-1185">Reference proteome</keyword>
<evidence type="ECO:0000256" key="1">
    <source>
        <dbReference type="SAM" id="MobiDB-lite"/>
    </source>
</evidence>
<name>A0AA37UJZ3_9PEZI</name>
<accession>A0AA37UJZ3</accession>
<protein>
    <submittedName>
        <fullName evidence="3">Uncharacterized protein</fullName>
    </submittedName>
</protein>
<dbReference type="GeneID" id="73331577"/>
<keyword evidence="2" id="KW-0472">Membrane</keyword>
<comment type="caution">
    <text evidence="3">The sequence shown here is derived from an EMBL/GenBank/DDBJ whole genome shotgun (WGS) entry which is preliminary data.</text>
</comment>